<gene>
    <name evidence="2" type="ORF">CC86DRAFT_451473</name>
</gene>
<dbReference type="AlphaFoldDB" id="A0A6A7AL11"/>
<keyword evidence="3" id="KW-1185">Reference proteome</keyword>
<dbReference type="EMBL" id="MU006216">
    <property type="protein sequence ID" value="KAF2833950.1"/>
    <property type="molecule type" value="Genomic_DNA"/>
</dbReference>
<accession>A0A6A7AL11</accession>
<proteinExistence type="predicted"/>
<evidence type="ECO:0008006" key="4">
    <source>
        <dbReference type="Google" id="ProtNLM"/>
    </source>
</evidence>
<reference evidence="2" key="1">
    <citation type="journal article" date="2020" name="Stud. Mycol.">
        <title>101 Dothideomycetes genomes: a test case for predicting lifestyles and emergence of pathogens.</title>
        <authorList>
            <person name="Haridas S."/>
            <person name="Albert R."/>
            <person name="Binder M."/>
            <person name="Bloem J."/>
            <person name="Labutti K."/>
            <person name="Salamov A."/>
            <person name="Andreopoulos B."/>
            <person name="Baker S."/>
            <person name="Barry K."/>
            <person name="Bills G."/>
            <person name="Bluhm B."/>
            <person name="Cannon C."/>
            <person name="Castanera R."/>
            <person name="Culley D."/>
            <person name="Daum C."/>
            <person name="Ezra D."/>
            <person name="Gonzalez J."/>
            <person name="Henrissat B."/>
            <person name="Kuo A."/>
            <person name="Liang C."/>
            <person name="Lipzen A."/>
            <person name="Lutzoni F."/>
            <person name="Magnuson J."/>
            <person name="Mondo S."/>
            <person name="Nolan M."/>
            <person name="Ohm R."/>
            <person name="Pangilinan J."/>
            <person name="Park H.-J."/>
            <person name="Ramirez L."/>
            <person name="Alfaro M."/>
            <person name="Sun H."/>
            <person name="Tritt A."/>
            <person name="Yoshinaga Y."/>
            <person name="Zwiers L.-H."/>
            <person name="Turgeon B."/>
            <person name="Goodwin S."/>
            <person name="Spatafora J."/>
            <person name="Crous P."/>
            <person name="Grigoriev I."/>
        </authorList>
    </citation>
    <scope>NUCLEOTIDE SEQUENCE</scope>
    <source>
        <strain evidence="2">CBS 113818</strain>
    </source>
</reference>
<dbReference type="Proteomes" id="UP000799424">
    <property type="component" value="Unassembled WGS sequence"/>
</dbReference>
<name>A0A6A7AL11_9PLEO</name>
<evidence type="ECO:0000313" key="3">
    <source>
        <dbReference type="Proteomes" id="UP000799424"/>
    </source>
</evidence>
<feature type="signal peptide" evidence="1">
    <location>
        <begin position="1"/>
        <end position="20"/>
    </location>
</feature>
<keyword evidence="1" id="KW-0732">Signal</keyword>
<evidence type="ECO:0000313" key="2">
    <source>
        <dbReference type="EMBL" id="KAF2833950.1"/>
    </source>
</evidence>
<dbReference type="OrthoDB" id="4776947at2759"/>
<feature type="chain" id="PRO_5025372022" description="Extracellular membrane protein CFEM domain-containing protein" evidence="1">
    <location>
        <begin position="21"/>
        <end position="171"/>
    </location>
</feature>
<sequence length="171" mass="16368">MLAQTLFTTAFVALFSFSVAAPPPGCLLGAVNSYSDPADVKAVCSEKDVAKTVAKFCGDASKDALSALAEICLEKGVKVSTDVSKSSGSVSATSTASGSKATASGSIIVKPSGNSTVPAVTGITLSPTATAGGAGGASGTATGGNAQFTGAAGRMEIGAAAALLGLFAIAL</sequence>
<organism evidence="2 3">
    <name type="scientific">Ophiobolus disseminans</name>
    <dbReference type="NCBI Taxonomy" id="1469910"/>
    <lineage>
        <taxon>Eukaryota</taxon>
        <taxon>Fungi</taxon>
        <taxon>Dikarya</taxon>
        <taxon>Ascomycota</taxon>
        <taxon>Pezizomycotina</taxon>
        <taxon>Dothideomycetes</taxon>
        <taxon>Pleosporomycetidae</taxon>
        <taxon>Pleosporales</taxon>
        <taxon>Pleosporineae</taxon>
        <taxon>Phaeosphaeriaceae</taxon>
        <taxon>Ophiobolus</taxon>
    </lineage>
</organism>
<protein>
    <recommendedName>
        <fullName evidence="4">Extracellular membrane protein CFEM domain-containing protein</fullName>
    </recommendedName>
</protein>
<evidence type="ECO:0000256" key="1">
    <source>
        <dbReference type="SAM" id="SignalP"/>
    </source>
</evidence>